<dbReference type="Proteomes" id="UP001168821">
    <property type="component" value="Unassembled WGS sequence"/>
</dbReference>
<feature type="region of interest" description="Disordered" evidence="1">
    <location>
        <begin position="109"/>
        <end position="148"/>
    </location>
</feature>
<accession>A0AA38I8E7</accession>
<feature type="compositionally biased region" description="Polar residues" evidence="1">
    <location>
        <begin position="137"/>
        <end position="148"/>
    </location>
</feature>
<protein>
    <submittedName>
        <fullName evidence="2">Uncharacterized protein</fullName>
    </submittedName>
</protein>
<dbReference type="AlphaFoldDB" id="A0AA38I8E7"/>
<feature type="compositionally biased region" description="Low complexity" evidence="1">
    <location>
        <begin position="113"/>
        <end position="136"/>
    </location>
</feature>
<gene>
    <name evidence="2" type="ORF">Zmor_020911</name>
</gene>
<keyword evidence="3" id="KW-1185">Reference proteome</keyword>
<sequence>MVQKKRFGVDTCLIDELRSCQLNRKKNAKMFHRPAIISINNFGETELTVSASHRRLTIASTLINNVRPPVQEIADIDIDTVEIVIDIAMFVRIRFYSVADLNAFKAALGSLNSPEDSSPESSGSPSSSESEISISPTQETMLASKSES</sequence>
<evidence type="ECO:0000313" key="3">
    <source>
        <dbReference type="Proteomes" id="UP001168821"/>
    </source>
</evidence>
<organism evidence="2 3">
    <name type="scientific">Zophobas morio</name>
    <dbReference type="NCBI Taxonomy" id="2755281"/>
    <lineage>
        <taxon>Eukaryota</taxon>
        <taxon>Metazoa</taxon>
        <taxon>Ecdysozoa</taxon>
        <taxon>Arthropoda</taxon>
        <taxon>Hexapoda</taxon>
        <taxon>Insecta</taxon>
        <taxon>Pterygota</taxon>
        <taxon>Neoptera</taxon>
        <taxon>Endopterygota</taxon>
        <taxon>Coleoptera</taxon>
        <taxon>Polyphaga</taxon>
        <taxon>Cucujiformia</taxon>
        <taxon>Tenebrionidae</taxon>
        <taxon>Zophobas</taxon>
    </lineage>
</organism>
<proteinExistence type="predicted"/>
<name>A0AA38I8E7_9CUCU</name>
<reference evidence="2" key="1">
    <citation type="journal article" date="2023" name="G3 (Bethesda)">
        <title>Whole genome assemblies of Zophobas morio and Tenebrio molitor.</title>
        <authorList>
            <person name="Kaur S."/>
            <person name="Stinson S.A."/>
            <person name="diCenzo G.C."/>
        </authorList>
    </citation>
    <scope>NUCLEOTIDE SEQUENCE</scope>
    <source>
        <strain evidence="2">QUZm001</strain>
    </source>
</reference>
<evidence type="ECO:0000256" key="1">
    <source>
        <dbReference type="SAM" id="MobiDB-lite"/>
    </source>
</evidence>
<evidence type="ECO:0000313" key="2">
    <source>
        <dbReference type="EMBL" id="KAJ3649154.1"/>
    </source>
</evidence>
<dbReference type="EMBL" id="JALNTZ010000006">
    <property type="protein sequence ID" value="KAJ3649154.1"/>
    <property type="molecule type" value="Genomic_DNA"/>
</dbReference>
<comment type="caution">
    <text evidence="2">The sequence shown here is derived from an EMBL/GenBank/DDBJ whole genome shotgun (WGS) entry which is preliminary data.</text>
</comment>